<evidence type="ECO:0000313" key="1">
    <source>
        <dbReference type="Proteomes" id="UP000887565"/>
    </source>
</evidence>
<protein>
    <submittedName>
        <fullName evidence="2">Uncharacterized protein</fullName>
    </submittedName>
</protein>
<organism evidence="1 2">
    <name type="scientific">Romanomermis culicivorax</name>
    <name type="common">Nematode worm</name>
    <dbReference type="NCBI Taxonomy" id="13658"/>
    <lineage>
        <taxon>Eukaryota</taxon>
        <taxon>Metazoa</taxon>
        <taxon>Ecdysozoa</taxon>
        <taxon>Nematoda</taxon>
        <taxon>Enoplea</taxon>
        <taxon>Dorylaimia</taxon>
        <taxon>Mermithida</taxon>
        <taxon>Mermithoidea</taxon>
        <taxon>Mermithidae</taxon>
        <taxon>Romanomermis</taxon>
    </lineage>
</organism>
<dbReference type="Proteomes" id="UP000887565">
    <property type="component" value="Unplaced"/>
</dbReference>
<keyword evidence="1" id="KW-1185">Reference proteome</keyword>
<name>A0A915IL43_ROMCU</name>
<evidence type="ECO:0000313" key="2">
    <source>
        <dbReference type="WBParaSite" id="nRc.2.0.1.t14716-RA"/>
    </source>
</evidence>
<proteinExistence type="predicted"/>
<dbReference type="AlphaFoldDB" id="A0A915IL43"/>
<sequence length="89" mass="10081">MNYQIDFKNWIEIYYPDIRISEVQLSLLLPTTSPKTIRPPGHLETMSSKPGKSNLSGHFFASSNDICLGCCLNNPFCIITDELFPSKIE</sequence>
<accession>A0A915IL43</accession>
<dbReference type="WBParaSite" id="nRc.2.0.1.t14716-RA">
    <property type="protein sequence ID" value="nRc.2.0.1.t14716-RA"/>
    <property type="gene ID" value="nRc.2.0.1.g14716"/>
</dbReference>
<reference evidence="2" key="1">
    <citation type="submission" date="2022-11" db="UniProtKB">
        <authorList>
            <consortium name="WormBaseParasite"/>
        </authorList>
    </citation>
    <scope>IDENTIFICATION</scope>
</reference>